<keyword evidence="2 4" id="KW-1133">Transmembrane helix</keyword>
<dbReference type="Pfam" id="PF07690">
    <property type="entry name" value="MFS_1"/>
    <property type="match status" value="1"/>
</dbReference>
<dbReference type="AlphaFoldDB" id="A0A6G6Y293"/>
<dbReference type="RefSeq" id="WP_165325837.1">
    <property type="nucleotide sequence ID" value="NZ_CP049109.1"/>
</dbReference>
<evidence type="ECO:0000259" key="5">
    <source>
        <dbReference type="PROSITE" id="PS50850"/>
    </source>
</evidence>
<keyword evidence="7" id="KW-1185">Reference proteome</keyword>
<protein>
    <submittedName>
        <fullName evidence="6">MFS transporter</fullName>
    </submittedName>
</protein>
<feature type="transmembrane region" description="Helical" evidence="4">
    <location>
        <begin position="103"/>
        <end position="124"/>
    </location>
</feature>
<sequence length="403" mass="41725">MIALDEWRRHGAMVPACLLGMSIVAAHAYALGVMFAPLEAEYGWSRAQISAGPLATSIGTLLLAPFGGRAVDHFGPRRIALVGVPMFAACLALIGTAESNLAWIALHVLLAGALILIYPTVWTAAIAERFTANRGLAMAIALSGTGITAAVVPVIVSRLLEAYGWRGAYAGLGALSFVVVYPAVVFLFARGTTQAGRERAAPAAQRERPPEMRSGKFIRLAGAGLIYSICVTMLGINAVPVLMADGFDVLVAAEIAGLLGVGTIIGRLAGGLLLDRIDGRWVAIGSGMGALGAALILLFVTQSPFAASLACFSLGLAAGAEFDACAYLTTRHFDRRNFGALFGTIGGLSGFGSGVAPFIGSAIYDASGGYDLVLLTMLPLLVIASALFWSLGRYPDAPDIAPN</sequence>
<keyword evidence="3 4" id="KW-0472">Membrane</keyword>
<feature type="domain" description="Major facilitator superfamily (MFS) profile" evidence="5">
    <location>
        <begin position="13"/>
        <end position="396"/>
    </location>
</feature>
<dbReference type="PROSITE" id="PS50850">
    <property type="entry name" value="MFS"/>
    <property type="match status" value="1"/>
</dbReference>
<dbReference type="InterPro" id="IPR020846">
    <property type="entry name" value="MFS_dom"/>
</dbReference>
<feature type="transmembrane region" description="Helical" evidence="4">
    <location>
        <begin position="249"/>
        <end position="269"/>
    </location>
</feature>
<feature type="transmembrane region" description="Helical" evidence="4">
    <location>
        <begin position="136"/>
        <end position="156"/>
    </location>
</feature>
<evidence type="ECO:0000256" key="4">
    <source>
        <dbReference type="SAM" id="Phobius"/>
    </source>
</evidence>
<feature type="transmembrane region" description="Helical" evidence="4">
    <location>
        <begin position="217"/>
        <end position="243"/>
    </location>
</feature>
<feature type="transmembrane region" description="Helical" evidence="4">
    <location>
        <begin position="306"/>
        <end position="328"/>
    </location>
</feature>
<evidence type="ECO:0000313" key="6">
    <source>
        <dbReference type="EMBL" id="QIG78838.1"/>
    </source>
</evidence>
<proteinExistence type="predicted"/>
<dbReference type="PANTHER" id="PTHR11360:SF290">
    <property type="entry name" value="MONOCARBOXYLATE MFS PERMEASE"/>
    <property type="match status" value="1"/>
</dbReference>
<dbReference type="InterPro" id="IPR011701">
    <property type="entry name" value="MFS"/>
</dbReference>
<dbReference type="GO" id="GO:0022857">
    <property type="term" value="F:transmembrane transporter activity"/>
    <property type="evidence" value="ECO:0007669"/>
    <property type="project" value="InterPro"/>
</dbReference>
<dbReference type="KEGG" id="spzr:G5C33_02880"/>
<accession>A0A6G6Y293</accession>
<organism evidence="6 7">
    <name type="scientific">Stakelama tenebrarum</name>
    <dbReference type="NCBI Taxonomy" id="2711215"/>
    <lineage>
        <taxon>Bacteria</taxon>
        <taxon>Pseudomonadati</taxon>
        <taxon>Pseudomonadota</taxon>
        <taxon>Alphaproteobacteria</taxon>
        <taxon>Sphingomonadales</taxon>
        <taxon>Sphingomonadaceae</taxon>
        <taxon>Stakelama</taxon>
    </lineage>
</organism>
<evidence type="ECO:0000313" key="7">
    <source>
        <dbReference type="Proteomes" id="UP000501568"/>
    </source>
</evidence>
<evidence type="ECO:0000256" key="2">
    <source>
        <dbReference type="ARBA" id="ARBA00022989"/>
    </source>
</evidence>
<dbReference type="PANTHER" id="PTHR11360">
    <property type="entry name" value="MONOCARBOXYLATE TRANSPORTER"/>
    <property type="match status" value="1"/>
</dbReference>
<dbReference type="Gene3D" id="1.20.1250.20">
    <property type="entry name" value="MFS general substrate transporter like domains"/>
    <property type="match status" value="2"/>
</dbReference>
<feature type="transmembrane region" description="Helical" evidence="4">
    <location>
        <begin position="372"/>
        <end position="391"/>
    </location>
</feature>
<dbReference type="EMBL" id="CP049109">
    <property type="protein sequence ID" value="QIG78838.1"/>
    <property type="molecule type" value="Genomic_DNA"/>
</dbReference>
<feature type="transmembrane region" description="Helical" evidence="4">
    <location>
        <begin position="12"/>
        <end position="35"/>
    </location>
</feature>
<feature type="transmembrane region" description="Helical" evidence="4">
    <location>
        <begin position="281"/>
        <end position="300"/>
    </location>
</feature>
<dbReference type="InterPro" id="IPR050327">
    <property type="entry name" value="Proton-linked_MCT"/>
</dbReference>
<reference evidence="6 7" key="1">
    <citation type="submission" date="2020-02" db="EMBL/GenBank/DDBJ databases">
        <authorList>
            <person name="Zheng R.K."/>
            <person name="Sun C.M."/>
        </authorList>
    </citation>
    <scope>NUCLEOTIDE SEQUENCE [LARGE SCALE GENOMIC DNA]</scope>
    <source>
        <strain evidence="7">zrk23</strain>
    </source>
</reference>
<dbReference type="SUPFAM" id="SSF103473">
    <property type="entry name" value="MFS general substrate transporter"/>
    <property type="match status" value="1"/>
</dbReference>
<gene>
    <name evidence="6" type="ORF">G5C33_02880</name>
</gene>
<evidence type="ECO:0000256" key="3">
    <source>
        <dbReference type="ARBA" id="ARBA00023136"/>
    </source>
</evidence>
<feature type="transmembrane region" description="Helical" evidence="4">
    <location>
        <begin position="79"/>
        <end position="97"/>
    </location>
</feature>
<dbReference type="Proteomes" id="UP000501568">
    <property type="component" value="Chromosome"/>
</dbReference>
<keyword evidence="1 4" id="KW-0812">Transmembrane</keyword>
<feature type="transmembrane region" description="Helical" evidence="4">
    <location>
        <begin position="340"/>
        <end position="360"/>
    </location>
</feature>
<feature type="transmembrane region" description="Helical" evidence="4">
    <location>
        <begin position="47"/>
        <end position="67"/>
    </location>
</feature>
<feature type="transmembrane region" description="Helical" evidence="4">
    <location>
        <begin position="168"/>
        <end position="189"/>
    </location>
</feature>
<name>A0A6G6Y293_9SPHN</name>
<dbReference type="InterPro" id="IPR036259">
    <property type="entry name" value="MFS_trans_sf"/>
</dbReference>
<evidence type="ECO:0000256" key="1">
    <source>
        <dbReference type="ARBA" id="ARBA00022692"/>
    </source>
</evidence>